<reference evidence="12 13" key="1">
    <citation type="submission" date="2014-05" db="EMBL/GenBank/DDBJ databases">
        <title>Draft genome sequence of a rare smut relative, Tilletiaria anomala UBC 951.</title>
        <authorList>
            <consortium name="DOE Joint Genome Institute"/>
            <person name="Toome M."/>
            <person name="Kuo A."/>
            <person name="Henrissat B."/>
            <person name="Lipzen A."/>
            <person name="Tritt A."/>
            <person name="Yoshinaga Y."/>
            <person name="Zane M."/>
            <person name="Barry K."/>
            <person name="Grigoriev I.V."/>
            <person name="Spatafora J.W."/>
            <person name="Aimea M.C."/>
        </authorList>
    </citation>
    <scope>NUCLEOTIDE SEQUENCE [LARGE SCALE GENOMIC DNA]</scope>
    <source>
        <strain evidence="12 13">UBC 951</strain>
    </source>
</reference>
<evidence type="ECO:0000313" key="12">
    <source>
        <dbReference type="EMBL" id="KDN42726.1"/>
    </source>
</evidence>
<evidence type="ECO:0000256" key="1">
    <source>
        <dbReference type="ARBA" id="ARBA00004141"/>
    </source>
</evidence>
<organism evidence="12 13">
    <name type="scientific">Tilletiaria anomala (strain ATCC 24038 / CBS 436.72 / UBC 951)</name>
    <dbReference type="NCBI Taxonomy" id="1037660"/>
    <lineage>
        <taxon>Eukaryota</taxon>
        <taxon>Fungi</taxon>
        <taxon>Dikarya</taxon>
        <taxon>Basidiomycota</taxon>
        <taxon>Ustilaginomycotina</taxon>
        <taxon>Exobasidiomycetes</taxon>
        <taxon>Georgefischeriales</taxon>
        <taxon>Tilletiariaceae</taxon>
        <taxon>Tilletiaria</taxon>
    </lineage>
</organism>
<feature type="transmembrane region" description="Helical" evidence="10">
    <location>
        <begin position="96"/>
        <end position="116"/>
    </location>
</feature>
<comment type="caution">
    <text evidence="12">The sequence shown here is derived from an EMBL/GenBank/DDBJ whole genome shotgun (WGS) entry which is preliminary data.</text>
</comment>
<feature type="transmembrane region" description="Helical" evidence="10">
    <location>
        <begin position="496"/>
        <end position="526"/>
    </location>
</feature>
<feature type="transmembrane region" description="Helical" evidence="10">
    <location>
        <begin position="266"/>
        <end position="294"/>
    </location>
</feature>
<dbReference type="InterPro" id="IPR045349">
    <property type="entry name" value="SLC41A1-3"/>
</dbReference>
<feature type="transmembrane region" description="Helical" evidence="10">
    <location>
        <begin position="397"/>
        <end position="416"/>
    </location>
</feature>
<evidence type="ECO:0000256" key="10">
    <source>
        <dbReference type="SAM" id="Phobius"/>
    </source>
</evidence>
<dbReference type="PANTHER" id="PTHR16228:SF7">
    <property type="entry name" value="SLC41A_MGTE INTEGRAL MEMBRANE DOMAIN-CONTAINING PROTEIN"/>
    <property type="match status" value="1"/>
</dbReference>
<evidence type="ECO:0000256" key="8">
    <source>
        <dbReference type="ARBA" id="ARBA00023136"/>
    </source>
</evidence>
<feature type="transmembrane region" description="Helical" evidence="10">
    <location>
        <begin position="306"/>
        <end position="330"/>
    </location>
</feature>
<dbReference type="RefSeq" id="XP_013242150.1">
    <property type="nucleotide sequence ID" value="XM_013386696.1"/>
</dbReference>
<keyword evidence="6 10" id="KW-1133">Transmembrane helix</keyword>
<evidence type="ECO:0000256" key="3">
    <source>
        <dbReference type="ARBA" id="ARBA00022448"/>
    </source>
</evidence>
<dbReference type="GO" id="GO:0008324">
    <property type="term" value="F:monoatomic cation transmembrane transporter activity"/>
    <property type="evidence" value="ECO:0007669"/>
    <property type="project" value="InterPro"/>
</dbReference>
<comment type="similarity">
    <text evidence="2">Belongs to the SLC41A transporter family.</text>
</comment>
<protein>
    <recommendedName>
        <fullName evidence="11">SLC41A/MgtE integral membrane domain-containing protein</fullName>
    </recommendedName>
</protein>
<dbReference type="InParanoid" id="A0A066VML5"/>
<keyword evidence="5" id="KW-0460">Magnesium</keyword>
<dbReference type="AlphaFoldDB" id="A0A066VML5"/>
<dbReference type="HOGENOM" id="CLU_018207_4_0_1"/>
<dbReference type="PANTHER" id="PTHR16228">
    <property type="entry name" value="DIVALENT CATION TRANSPORTER SOLUTE CARRIER FAMILY 41"/>
    <property type="match status" value="1"/>
</dbReference>
<keyword evidence="8 10" id="KW-0472">Membrane</keyword>
<feature type="transmembrane region" description="Helical" evidence="10">
    <location>
        <begin position="174"/>
        <end position="199"/>
    </location>
</feature>
<evidence type="ECO:0000256" key="4">
    <source>
        <dbReference type="ARBA" id="ARBA00022692"/>
    </source>
</evidence>
<keyword evidence="4 10" id="KW-0812">Transmembrane</keyword>
<feature type="domain" description="SLC41A/MgtE integral membrane" evidence="11">
    <location>
        <begin position="264"/>
        <end position="322"/>
    </location>
</feature>
<gene>
    <name evidence="12" type="ORF">K437DRAFT_257751</name>
</gene>
<feature type="compositionally biased region" description="Acidic residues" evidence="9">
    <location>
        <begin position="45"/>
        <end position="67"/>
    </location>
</feature>
<keyword evidence="13" id="KW-1185">Reference proteome</keyword>
<sequence>MVSAGAEPDIRRHAPRICYEVEEGDQEERESQPLNAAHRYAASEGDGDDDNCSSDTFDSECADADDPLDGKHVARSPSGGPHRSTLRETWHIAREALPILVLALFSLMLAGELLIHLSRWPVFVKVNKLFIAVPILLNMKGNLEMNLSLRLSTSANIGELDTRRTRQALVGGNLALLQVQALIVSMLAGCLAFVLGLLVPVDEAAATNPTVPSAPSGGKGQQQRSPLLSLLAQQATQRLRKRRLIHGHPKPPLDPALKLRNGYFEFVMVIATGTLAASLSSAVLGSFMCALVILSRRYGVNPDNVASPLAASLGDLLTLILMGLLGSALVRFEGTILATLILGALIAFCAACCIIALRNSYVKQLLSSGWTPLLVAMFVSSGAGIVLDSFVKTLDGFALLVPVITGLPGACTAIFASRISTALHSSDVPHLQFSDSYTQAPSRPNQRPPAAKRSAVLIFWITPTEGWLVPLTLAAIGIGIAGMYMLLVWTSGHISFGWPFACCFLAFLSLTVAIALALSHFVCLYLWTRDYDPDIYCLPYVSSIIDFVGQLMLVCAFKLAMSLGDHITSSVGTGEA</sequence>
<feature type="transmembrane region" description="Helical" evidence="10">
    <location>
        <begin position="336"/>
        <end position="357"/>
    </location>
</feature>
<evidence type="ECO:0000256" key="6">
    <source>
        <dbReference type="ARBA" id="ARBA00022989"/>
    </source>
</evidence>
<feature type="transmembrane region" description="Helical" evidence="10">
    <location>
        <begin position="369"/>
        <end position="391"/>
    </location>
</feature>
<dbReference type="InterPro" id="IPR036739">
    <property type="entry name" value="SLC41_membr_dom_sf"/>
</dbReference>
<dbReference type="OMA" id="WDPDNVT"/>
<feature type="transmembrane region" description="Helical" evidence="10">
    <location>
        <begin position="467"/>
        <end position="490"/>
    </location>
</feature>
<dbReference type="InterPro" id="IPR006667">
    <property type="entry name" value="SLC41_membr_dom"/>
</dbReference>
<dbReference type="Proteomes" id="UP000027361">
    <property type="component" value="Unassembled WGS sequence"/>
</dbReference>
<evidence type="ECO:0000313" key="13">
    <source>
        <dbReference type="Proteomes" id="UP000027361"/>
    </source>
</evidence>
<keyword evidence="3" id="KW-0813">Transport</keyword>
<evidence type="ECO:0000256" key="7">
    <source>
        <dbReference type="ARBA" id="ARBA00023065"/>
    </source>
</evidence>
<comment type="subcellular location">
    <subcellularLocation>
        <location evidence="1">Membrane</location>
        <topology evidence="1">Multi-pass membrane protein</topology>
    </subcellularLocation>
</comment>
<evidence type="ECO:0000256" key="9">
    <source>
        <dbReference type="SAM" id="MobiDB-lite"/>
    </source>
</evidence>
<feature type="region of interest" description="Disordered" evidence="9">
    <location>
        <begin position="1"/>
        <end position="84"/>
    </location>
</feature>
<keyword evidence="7" id="KW-0406">Ion transport</keyword>
<dbReference type="OrthoDB" id="666972at2759"/>
<evidence type="ECO:0000256" key="2">
    <source>
        <dbReference type="ARBA" id="ARBA00009749"/>
    </source>
</evidence>
<dbReference type="EMBL" id="JMSN01000067">
    <property type="protein sequence ID" value="KDN42726.1"/>
    <property type="molecule type" value="Genomic_DNA"/>
</dbReference>
<dbReference type="SUPFAM" id="SSF161093">
    <property type="entry name" value="MgtE membrane domain-like"/>
    <property type="match status" value="2"/>
</dbReference>
<evidence type="ECO:0000259" key="11">
    <source>
        <dbReference type="Pfam" id="PF01769"/>
    </source>
</evidence>
<dbReference type="Pfam" id="PF01769">
    <property type="entry name" value="MgtE"/>
    <property type="match status" value="3"/>
</dbReference>
<dbReference type="GO" id="GO:0005886">
    <property type="term" value="C:plasma membrane"/>
    <property type="evidence" value="ECO:0007669"/>
    <property type="project" value="TreeGrafter"/>
</dbReference>
<feature type="domain" description="SLC41A/MgtE integral membrane" evidence="11">
    <location>
        <begin position="401"/>
        <end position="555"/>
    </location>
</feature>
<name>A0A066VML5_TILAU</name>
<proteinExistence type="inferred from homology"/>
<dbReference type="Gene3D" id="1.10.357.20">
    <property type="entry name" value="SLC41 divalent cation transporters, integral membrane domain"/>
    <property type="match status" value="2"/>
</dbReference>
<dbReference type="GeneID" id="25264776"/>
<feature type="domain" description="SLC41A/MgtE integral membrane" evidence="11">
    <location>
        <begin position="133"/>
        <end position="195"/>
    </location>
</feature>
<feature type="transmembrane region" description="Helical" evidence="10">
    <location>
        <begin position="538"/>
        <end position="561"/>
    </location>
</feature>
<accession>A0A066VML5</accession>
<evidence type="ECO:0000256" key="5">
    <source>
        <dbReference type="ARBA" id="ARBA00022842"/>
    </source>
</evidence>